<comment type="caution">
    <text evidence="1">The sequence shown here is derived from an EMBL/GenBank/DDBJ whole genome shotgun (WGS) entry which is preliminary data.</text>
</comment>
<dbReference type="AlphaFoldDB" id="A0A428MFJ1"/>
<name>A0A428MFJ1_9BACT</name>
<accession>A0A428MFJ1</accession>
<dbReference type="RefSeq" id="WP_125484292.1">
    <property type="nucleotide sequence ID" value="NZ_RSDW01000001.1"/>
</dbReference>
<evidence type="ECO:0000313" key="2">
    <source>
        <dbReference type="Proteomes" id="UP000269669"/>
    </source>
</evidence>
<keyword evidence="2" id="KW-1185">Reference proteome</keyword>
<gene>
    <name evidence="1" type="ORF">EDE15_1054</name>
</gene>
<sequence>MSIVLIKTVADDVISDYFSGDPTNCPPIPEVGHFIEGSFGKGQVSKVEHIVDSSLYTINLHFTNTERYYDAS</sequence>
<proteinExistence type="predicted"/>
<dbReference type="Proteomes" id="UP000269669">
    <property type="component" value="Unassembled WGS sequence"/>
</dbReference>
<protein>
    <submittedName>
        <fullName evidence="1">Uncharacterized protein</fullName>
    </submittedName>
</protein>
<organism evidence="1 2">
    <name type="scientific">Edaphobacter aggregans</name>
    <dbReference type="NCBI Taxonomy" id="570835"/>
    <lineage>
        <taxon>Bacteria</taxon>
        <taxon>Pseudomonadati</taxon>
        <taxon>Acidobacteriota</taxon>
        <taxon>Terriglobia</taxon>
        <taxon>Terriglobales</taxon>
        <taxon>Acidobacteriaceae</taxon>
        <taxon>Edaphobacter</taxon>
    </lineage>
</organism>
<dbReference type="EMBL" id="RSDW01000001">
    <property type="protein sequence ID" value="RSL15563.1"/>
    <property type="molecule type" value="Genomic_DNA"/>
</dbReference>
<evidence type="ECO:0000313" key="1">
    <source>
        <dbReference type="EMBL" id="RSL15563.1"/>
    </source>
</evidence>
<reference evidence="1 2" key="1">
    <citation type="submission" date="2018-12" db="EMBL/GenBank/DDBJ databases">
        <title>Sequencing of bacterial isolates from soil warming experiment in Harvard Forest, Massachusetts, USA.</title>
        <authorList>
            <person name="Deangelis K."/>
        </authorList>
    </citation>
    <scope>NUCLEOTIDE SEQUENCE [LARGE SCALE GENOMIC DNA]</scope>
    <source>
        <strain evidence="1 2">EB153</strain>
    </source>
</reference>